<keyword evidence="5 12" id="KW-0547">Nucleotide-binding</keyword>
<dbReference type="SMART" id="SM00220">
    <property type="entry name" value="S_TKc"/>
    <property type="match status" value="1"/>
</dbReference>
<evidence type="ECO:0000259" key="15">
    <source>
        <dbReference type="PROSITE" id="PS50011"/>
    </source>
</evidence>
<dbReference type="PANTHER" id="PTHR43895:SF33">
    <property type="entry name" value="PROTEIN KINASE DOMAIN-CONTAINING PROTEIN"/>
    <property type="match status" value="1"/>
</dbReference>
<feature type="domain" description="NAF" evidence="16">
    <location>
        <begin position="320"/>
        <end position="344"/>
    </location>
</feature>
<reference evidence="17" key="1">
    <citation type="submission" date="2020-01" db="EMBL/GenBank/DDBJ databases">
        <title>Genome sequence of Kobresia littledalei, the first chromosome-level genome in the family Cyperaceae.</title>
        <authorList>
            <person name="Qu G."/>
        </authorList>
    </citation>
    <scope>NUCLEOTIDE SEQUENCE</scope>
    <source>
        <strain evidence="17">C.B.Clarke</strain>
        <tissue evidence="17">Leaf</tissue>
    </source>
</reference>
<evidence type="ECO:0000313" key="18">
    <source>
        <dbReference type="Proteomes" id="UP000623129"/>
    </source>
</evidence>
<sequence length="453" mass="50240">MPMEAAATTTATSTATAKAATPKSTKKTNQLLGKYELTKLLGRGTFAKVYHAVSLSDGTQVAIKVIDKSSPNITAMPSDLLLREIHAMRRLSHPHILRLHEVLATCTRVFLVMDYAPKGDLAHYINRFKSGRLAEPVARRFFLQLVSALRYCHKRGVSHRDIKPQNLLLSHDGTLKLSDFGLSALPEQIGADGCLTTACGTPAYAAPEVMRKHAYDGPKADAWSCGVILYNFLSGSLPFEDHNLPLMYKKMLKREFNFPSWFSPTARKLISKLLDPNPVSRLSIEGLVDHPWFKRSLSLDSQLGLLNSLTMPPCHLASSNSSSAVNAFDIISLSSGLDLSGLFDEGKKRKEVVRFTSVEPVQTILQRINDAGEKLGYVIGKKKSEKDLKGYLLQYIPGLVMLSVNLSEVVAPLLLVELRVEEAGDVVEEEVFKWEELRTEIEDVVKDWHNGKD</sequence>
<dbReference type="GO" id="GO:0005524">
    <property type="term" value="F:ATP binding"/>
    <property type="evidence" value="ECO:0007669"/>
    <property type="project" value="UniProtKB-UniRule"/>
</dbReference>
<evidence type="ECO:0000256" key="4">
    <source>
        <dbReference type="ARBA" id="ARBA00022679"/>
    </source>
</evidence>
<dbReference type="InterPro" id="IPR018451">
    <property type="entry name" value="NAF/FISL_domain"/>
</dbReference>
<gene>
    <name evidence="17" type="ORF">FCM35_KLT10371</name>
</gene>
<evidence type="ECO:0000256" key="9">
    <source>
        <dbReference type="ARBA" id="ARBA00047899"/>
    </source>
</evidence>
<evidence type="ECO:0000256" key="2">
    <source>
        <dbReference type="ARBA" id="ARBA00012513"/>
    </source>
</evidence>
<dbReference type="InterPro" id="IPR017441">
    <property type="entry name" value="Protein_kinase_ATP_BS"/>
</dbReference>
<keyword evidence="3 13" id="KW-0723">Serine/threonine-protein kinase</keyword>
<keyword evidence="4" id="KW-0808">Transferase</keyword>
<feature type="binding site" evidence="12">
    <location>
        <position position="64"/>
    </location>
    <ligand>
        <name>ATP</name>
        <dbReference type="ChEBI" id="CHEBI:30616"/>
    </ligand>
</feature>
<evidence type="ECO:0000259" key="16">
    <source>
        <dbReference type="PROSITE" id="PS50816"/>
    </source>
</evidence>
<dbReference type="GO" id="GO:0007165">
    <property type="term" value="P:signal transduction"/>
    <property type="evidence" value="ECO:0007669"/>
    <property type="project" value="InterPro"/>
</dbReference>
<dbReference type="GO" id="GO:0004674">
    <property type="term" value="F:protein serine/threonine kinase activity"/>
    <property type="evidence" value="ECO:0007669"/>
    <property type="project" value="UniProtKB-KW"/>
</dbReference>
<feature type="domain" description="Protein kinase" evidence="15">
    <location>
        <begin position="35"/>
        <end position="293"/>
    </location>
</feature>
<proteinExistence type="inferred from homology"/>
<dbReference type="EMBL" id="SWLB01000020">
    <property type="protein sequence ID" value="KAF3325300.1"/>
    <property type="molecule type" value="Genomic_DNA"/>
</dbReference>
<dbReference type="CDD" id="cd12195">
    <property type="entry name" value="CIPK_C"/>
    <property type="match status" value="1"/>
</dbReference>
<evidence type="ECO:0000256" key="14">
    <source>
        <dbReference type="SAM" id="MobiDB-lite"/>
    </source>
</evidence>
<dbReference type="Pfam" id="PF00069">
    <property type="entry name" value="Pkinase"/>
    <property type="match status" value="1"/>
</dbReference>
<dbReference type="PROSITE" id="PS50816">
    <property type="entry name" value="NAF"/>
    <property type="match status" value="1"/>
</dbReference>
<feature type="region of interest" description="Disordered" evidence="14">
    <location>
        <begin position="1"/>
        <end position="25"/>
    </location>
</feature>
<keyword evidence="7 12" id="KW-0067">ATP-binding</keyword>
<keyword evidence="18" id="KW-1185">Reference proteome</keyword>
<dbReference type="Pfam" id="PF03822">
    <property type="entry name" value="NAF"/>
    <property type="match status" value="1"/>
</dbReference>
<dbReference type="Proteomes" id="UP000623129">
    <property type="component" value="Unassembled WGS sequence"/>
</dbReference>
<dbReference type="PROSITE" id="PS50011">
    <property type="entry name" value="PROTEIN_KINASE_DOM"/>
    <property type="match status" value="1"/>
</dbReference>
<evidence type="ECO:0000256" key="13">
    <source>
        <dbReference type="RuleBase" id="RU000304"/>
    </source>
</evidence>
<evidence type="ECO:0000256" key="3">
    <source>
        <dbReference type="ARBA" id="ARBA00022527"/>
    </source>
</evidence>
<protein>
    <recommendedName>
        <fullName evidence="2">non-specific serine/threonine protein kinase</fullName>
        <ecNumber evidence="2">2.7.11.1</ecNumber>
    </recommendedName>
</protein>
<dbReference type="AlphaFoldDB" id="A0A833QEK9"/>
<accession>A0A833QEK9</accession>
<comment type="function">
    <text evidence="11">CIPK serine-threonine protein kinases interact with CBL proteins. Binding of a CBL protein to the regulatory NAF domain of CIPK protein lead to the activation of the kinase in a calcium-dependent manner.</text>
</comment>
<dbReference type="InterPro" id="IPR008271">
    <property type="entry name" value="Ser/Thr_kinase_AS"/>
</dbReference>
<evidence type="ECO:0000256" key="8">
    <source>
        <dbReference type="ARBA" id="ARBA00023211"/>
    </source>
</evidence>
<evidence type="ECO:0000313" key="17">
    <source>
        <dbReference type="EMBL" id="KAF3325300.1"/>
    </source>
</evidence>
<evidence type="ECO:0000256" key="6">
    <source>
        <dbReference type="ARBA" id="ARBA00022777"/>
    </source>
</evidence>
<organism evidence="17 18">
    <name type="scientific">Carex littledalei</name>
    <dbReference type="NCBI Taxonomy" id="544730"/>
    <lineage>
        <taxon>Eukaryota</taxon>
        <taxon>Viridiplantae</taxon>
        <taxon>Streptophyta</taxon>
        <taxon>Embryophyta</taxon>
        <taxon>Tracheophyta</taxon>
        <taxon>Spermatophyta</taxon>
        <taxon>Magnoliopsida</taxon>
        <taxon>Liliopsida</taxon>
        <taxon>Poales</taxon>
        <taxon>Cyperaceae</taxon>
        <taxon>Cyperoideae</taxon>
        <taxon>Cariceae</taxon>
        <taxon>Carex</taxon>
        <taxon>Carex subgen. Euthyceras</taxon>
    </lineage>
</organism>
<evidence type="ECO:0000256" key="7">
    <source>
        <dbReference type="ARBA" id="ARBA00022840"/>
    </source>
</evidence>
<evidence type="ECO:0000256" key="12">
    <source>
        <dbReference type="PROSITE-ProRule" id="PRU10141"/>
    </source>
</evidence>
<comment type="caution">
    <text evidence="17">The sequence shown here is derived from an EMBL/GenBank/DDBJ whole genome shotgun (WGS) entry which is preliminary data.</text>
</comment>
<comment type="catalytic activity">
    <reaction evidence="9">
        <text>L-threonyl-[protein] + ATP = O-phospho-L-threonyl-[protein] + ADP + H(+)</text>
        <dbReference type="Rhea" id="RHEA:46608"/>
        <dbReference type="Rhea" id="RHEA-COMP:11060"/>
        <dbReference type="Rhea" id="RHEA-COMP:11605"/>
        <dbReference type="ChEBI" id="CHEBI:15378"/>
        <dbReference type="ChEBI" id="CHEBI:30013"/>
        <dbReference type="ChEBI" id="CHEBI:30616"/>
        <dbReference type="ChEBI" id="CHEBI:61977"/>
        <dbReference type="ChEBI" id="CHEBI:456216"/>
        <dbReference type="EC" id="2.7.11.1"/>
    </reaction>
</comment>
<comment type="catalytic activity">
    <reaction evidence="10">
        <text>L-seryl-[protein] + ATP = O-phospho-L-seryl-[protein] + ADP + H(+)</text>
        <dbReference type="Rhea" id="RHEA:17989"/>
        <dbReference type="Rhea" id="RHEA-COMP:9863"/>
        <dbReference type="Rhea" id="RHEA-COMP:11604"/>
        <dbReference type="ChEBI" id="CHEBI:15378"/>
        <dbReference type="ChEBI" id="CHEBI:29999"/>
        <dbReference type="ChEBI" id="CHEBI:30616"/>
        <dbReference type="ChEBI" id="CHEBI:83421"/>
        <dbReference type="ChEBI" id="CHEBI:456216"/>
        <dbReference type="EC" id="2.7.11.1"/>
    </reaction>
</comment>
<dbReference type="Gene3D" id="3.30.310.80">
    <property type="entry name" value="Kinase associated domain 1, KA1"/>
    <property type="match status" value="1"/>
</dbReference>
<dbReference type="Gene3D" id="1.10.510.10">
    <property type="entry name" value="Transferase(Phosphotransferase) domain 1"/>
    <property type="match status" value="1"/>
</dbReference>
<dbReference type="FunFam" id="1.10.510.10:FF:000571">
    <property type="entry name" value="Maternal embryonic leucine zipper kinase"/>
    <property type="match status" value="1"/>
</dbReference>
<keyword evidence="6 17" id="KW-0418">Kinase</keyword>
<evidence type="ECO:0000256" key="1">
    <source>
        <dbReference type="ARBA" id="ARBA00006234"/>
    </source>
</evidence>
<evidence type="ECO:0000256" key="5">
    <source>
        <dbReference type="ARBA" id="ARBA00022741"/>
    </source>
</evidence>
<dbReference type="FunFam" id="3.30.200.20:FF:000042">
    <property type="entry name" value="Aurora kinase A"/>
    <property type="match status" value="1"/>
</dbReference>
<dbReference type="SUPFAM" id="SSF56112">
    <property type="entry name" value="Protein kinase-like (PK-like)"/>
    <property type="match status" value="1"/>
</dbReference>
<evidence type="ECO:0000256" key="11">
    <source>
        <dbReference type="ARBA" id="ARBA00058225"/>
    </source>
</evidence>
<dbReference type="InterPro" id="IPR000719">
    <property type="entry name" value="Prot_kinase_dom"/>
</dbReference>
<dbReference type="InterPro" id="IPR011009">
    <property type="entry name" value="Kinase-like_dom_sf"/>
</dbReference>
<name>A0A833QEK9_9POAL</name>
<keyword evidence="8" id="KW-0464">Manganese</keyword>
<dbReference type="EC" id="2.7.11.1" evidence="2"/>
<dbReference type="PANTHER" id="PTHR43895">
    <property type="entry name" value="CALCIUM/CALMODULIN-DEPENDENT PROTEIN KINASE KINASE-RELATED"/>
    <property type="match status" value="1"/>
</dbReference>
<dbReference type="InterPro" id="IPR004041">
    <property type="entry name" value="NAF_dom"/>
</dbReference>
<dbReference type="OrthoDB" id="193931at2759"/>
<dbReference type="PROSITE" id="PS00108">
    <property type="entry name" value="PROTEIN_KINASE_ST"/>
    <property type="match status" value="1"/>
</dbReference>
<comment type="similarity">
    <text evidence="1">Belongs to the protein kinase superfamily. CAMK Ser/Thr protein kinase family. SNF1 subfamily.</text>
</comment>
<dbReference type="PROSITE" id="PS00107">
    <property type="entry name" value="PROTEIN_KINASE_ATP"/>
    <property type="match status" value="1"/>
</dbReference>
<feature type="compositionally biased region" description="Low complexity" evidence="14">
    <location>
        <begin position="1"/>
        <end position="23"/>
    </location>
</feature>
<evidence type="ECO:0000256" key="10">
    <source>
        <dbReference type="ARBA" id="ARBA00048679"/>
    </source>
</evidence>